<dbReference type="InterPro" id="IPR015915">
    <property type="entry name" value="Kelch-typ_b-propeller"/>
</dbReference>
<accession>A0A8K1FH48</accession>
<dbReference type="Proteomes" id="UP000794436">
    <property type="component" value="Unassembled WGS sequence"/>
</dbReference>
<keyword evidence="4" id="KW-1185">Reference proteome</keyword>
<dbReference type="OrthoDB" id="10251073at2759"/>
<dbReference type="PANTHER" id="PTHR46093">
    <property type="entry name" value="ACYL-COA-BINDING DOMAIN-CONTAINING PROTEIN 5"/>
    <property type="match status" value="1"/>
</dbReference>
<dbReference type="PANTHER" id="PTHR46093:SF18">
    <property type="entry name" value="FIBRONECTIN TYPE-III DOMAIN-CONTAINING PROTEIN"/>
    <property type="match status" value="1"/>
</dbReference>
<keyword evidence="1" id="KW-0880">Kelch repeat</keyword>
<dbReference type="SUPFAM" id="SSF117281">
    <property type="entry name" value="Kelch motif"/>
    <property type="match status" value="1"/>
</dbReference>
<proteinExistence type="predicted"/>
<gene>
    <name evidence="3" type="ORF">Poli38472_002451</name>
</gene>
<evidence type="ECO:0000256" key="1">
    <source>
        <dbReference type="ARBA" id="ARBA00022441"/>
    </source>
</evidence>
<dbReference type="Pfam" id="PF24681">
    <property type="entry name" value="Kelch_KLHDC2_KLHL20_DRC7"/>
    <property type="match status" value="1"/>
</dbReference>
<evidence type="ECO:0000256" key="2">
    <source>
        <dbReference type="ARBA" id="ARBA00022737"/>
    </source>
</evidence>
<reference evidence="3" key="1">
    <citation type="submission" date="2019-03" db="EMBL/GenBank/DDBJ databases">
        <title>Long read genome sequence of the mycoparasitic Pythium oligandrum ATCC 38472 isolated from sugarbeet rhizosphere.</title>
        <authorList>
            <person name="Gaulin E."/>
        </authorList>
    </citation>
    <scope>NUCLEOTIDE SEQUENCE</scope>
    <source>
        <strain evidence="3">ATCC 38472_TT</strain>
    </source>
</reference>
<name>A0A8K1FH48_PYTOL</name>
<sequence length="428" mass="47495">MLAAVPDSWKQLYLLFSGLREFKWTVCQNQGTSSSLRSLKSDNQEYTTDMDVQYLLRSGGHYWFTVWQTRVDAISLATTEEVASAELEKLDAAEKEAALAFLRSPRSIVIPKWEKIRGAGIGPCPRRHHSMTCLVNVMCDPNVLRDGGNVGCSNEKHILIRRILFFGGQGEGIPFEAFNDLYLLAIHGRKNVDENVKTAARWIKPGAGGQPPSRRCGHEATLLSPNLLLITGGSDGTVPIPRFDIFLLHIQDDGGLGTFRWSTPVFTTPVPSGRAMHNMYRVSERELLVYGGRQVRQSNGLLDVQRLRLQSDDVGDEYHAEWSTCETTGAIPSTRRGHTTTVLGQQLILVGGQCVTSGDLHCDVRVLRVPSLKWSLPKVHGESPCPRRGFKLQYFGTSMVLSSGFVGNPQTGRIDHQLPDSDVHLLTF</sequence>
<dbReference type="AlphaFoldDB" id="A0A8K1FH48"/>
<dbReference type="EMBL" id="SPLM01000072">
    <property type="protein sequence ID" value="TMW63510.1"/>
    <property type="molecule type" value="Genomic_DNA"/>
</dbReference>
<protein>
    <submittedName>
        <fullName evidence="3">Uncharacterized protein</fullName>
    </submittedName>
</protein>
<dbReference type="Gene3D" id="2.120.10.80">
    <property type="entry name" value="Kelch-type beta propeller"/>
    <property type="match status" value="2"/>
</dbReference>
<keyword evidence="2" id="KW-0677">Repeat</keyword>
<comment type="caution">
    <text evidence="3">The sequence shown here is derived from an EMBL/GenBank/DDBJ whole genome shotgun (WGS) entry which is preliminary data.</text>
</comment>
<organism evidence="3 4">
    <name type="scientific">Pythium oligandrum</name>
    <name type="common">Mycoparasitic fungus</name>
    <dbReference type="NCBI Taxonomy" id="41045"/>
    <lineage>
        <taxon>Eukaryota</taxon>
        <taxon>Sar</taxon>
        <taxon>Stramenopiles</taxon>
        <taxon>Oomycota</taxon>
        <taxon>Peronosporomycetes</taxon>
        <taxon>Pythiales</taxon>
        <taxon>Pythiaceae</taxon>
        <taxon>Pythium</taxon>
    </lineage>
</organism>
<evidence type="ECO:0000313" key="4">
    <source>
        <dbReference type="Proteomes" id="UP000794436"/>
    </source>
</evidence>
<evidence type="ECO:0000313" key="3">
    <source>
        <dbReference type="EMBL" id="TMW63510.1"/>
    </source>
</evidence>